<dbReference type="EMBL" id="CP046883">
    <property type="protein sequence ID" value="QNH97015.1"/>
    <property type="molecule type" value="Genomic_DNA"/>
</dbReference>
<evidence type="ECO:0000256" key="1">
    <source>
        <dbReference type="ARBA" id="ARBA00007074"/>
    </source>
</evidence>
<dbReference type="GO" id="GO:0006508">
    <property type="term" value="P:proteolysis"/>
    <property type="evidence" value="ECO:0007669"/>
    <property type="project" value="UniProtKB-KW"/>
</dbReference>
<dbReference type="PANTHER" id="PTHR47359">
    <property type="entry name" value="PEPTIDOGLYCAN DL-ENDOPEPTIDASE CWLO"/>
    <property type="match status" value="1"/>
</dbReference>
<organism evidence="6 7">
    <name type="scientific">Corynebacterium anserum</name>
    <dbReference type="NCBI Taxonomy" id="2684406"/>
    <lineage>
        <taxon>Bacteria</taxon>
        <taxon>Bacillati</taxon>
        <taxon>Actinomycetota</taxon>
        <taxon>Actinomycetes</taxon>
        <taxon>Mycobacteriales</taxon>
        <taxon>Corynebacteriaceae</taxon>
        <taxon>Corynebacterium</taxon>
    </lineage>
</organism>
<feature type="compositionally biased region" description="Polar residues" evidence="5">
    <location>
        <begin position="137"/>
        <end position="146"/>
    </location>
</feature>
<feature type="region of interest" description="Disordered" evidence="5">
    <location>
        <begin position="137"/>
        <end position="199"/>
    </location>
</feature>
<keyword evidence="2" id="KW-0645">Protease</keyword>
<comment type="similarity">
    <text evidence="1">Belongs to the peptidase C40 family.</text>
</comment>
<keyword evidence="3" id="KW-0378">Hydrolase</keyword>
<keyword evidence="4" id="KW-0788">Thiol protease</keyword>
<dbReference type="InterPro" id="IPR051794">
    <property type="entry name" value="PG_Endopeptidase_C40"/>
</dbReference>
<feature type="compositionally biased region" description="Polar residues" evidence="5">
    <location>
        <begin position="155"/>
        <end position="176"/>
    </location>
</feature>
<evidence type="ECO:0000256" key="2">
    <source>
        <dbReference type="ARBA" id="ARBA00022670"/>
    </source>
</evidence>
<gene>
    <name evidence="6" type="ORF">GP473_07380</name>
</gene>
<dbReference type="SUPFAM" id="SSF54001">
    <property type="entry name" value="Cysteine proteinases"/>
    <property type="match status" value="1"/>
</dbReference>
<evidence type="ECO:0000256" key="3">
    <source>
        <dbReference type="ARBA" id="ARBA00022801"/>
    </source>
</evidence>
<dbReference type="InterPro" id="IPR038765">
    <property type="entry name" value="Papain-like_cys_pep_sf"/>
</dbReference>
<evidence type="ECO:0000256" key="4">
    <source>
        <dbReference type="ARBA" id="ARBA00022807"/>
    </source>
</evidence>
<evidence type="ECO:0000256" key="5">
    <source>
        <dbReference type="SAM" id="MobiDB-lite"/>
    </source>
</evidence>
<protein>
    <submittedName>
        <fullName evidence="6">NlpC/P60 family protein</fullName>
    </submittedName>
</protein>
<sequence length="309" mass="32127">MSTGASALITDLDTPEIHRLVPAIRSTLQGIAGDDVARKLDYATHAVTHLLDRGKSLDGIAKKAARSVELTIEDITEITHRCIAEVTHHLLHNPPSAGPSAFLAIAGVTPIVEAHKLQAQARLASLARDMQRLTHEVTSLPTTDTPELNAPVSPASYSPTGSSASNSSDYPGTRPSSEADGLASNFSGNTSGAPTPQAAAAVEAAKSALGTPYQWGGTTPGVGMDCSGLTQWAYAQAGVEIPRMADQQAVGAPVSMDQLAPGDLAVWDGHVAMYIGDGQIIEAGDPVQISPVRTNNMGMSFLGFYRPTA</sequence>
<reference evidence="6 7" key="1">
    <citation type="submission" date="2019-12" db="EMBL/GenBank/DDBJ databases">
        <title>Corynebacterium sp. nov., isolated from feces of the Anser Albifrons in China.</title>
        <authorList>
            <person name="Liu Q."/>
        </authorList>
    </citation>
    <scope>NUCLEOTIDE SEQUENCE [LARGE SCALE GENOMIC DNA]</scope>
    <source>
        <strain evidence="6 7">23H37-10</strain>
    </source>
</reference>
<dbReference type="PANTHER" id="PTHR47359:SF3">
    <property type="entry name" value="NLP_P60 DOMAIN-CONTAINING PROTEIN-RELATED"/>
    <property type="match status" value="1"/>
</dbReference>
<dbReference type="PROSITE" id="PS51935">
    <property type="entry name" value="NLPC_P60"/>
    <property type="match status" value="1"/>
</dbReference>
<dbReference type="AlphaFoldDB" id="A0A7G7YR95"/>
<name>A0A7G7YR95_9CORY</name>
<dbReference type="KEGG" id="cans:GP473_07380"/>
<dbReference type="InterPro" id="IPR000064">
    <property type="entry name" value="NLP_P60_dom"/>
</dbReference>
<dbReference type="GO" id="GO:0008234">
    <property type="term" value="F:cysteine-type peptidase activity"/>
    <property type="evidence" value="ECO:0007669"/>
    <property type="project" value="UniProtKB-KW"/>
</dbReference>
<dbReference type="Proteomes" id="UP000515275">
    <property type="component" value="Chromosome"/>
</dbReference>
<proteinExistence type="inferred from homology"/>
<dbReference type="Gene3D" id="3.90.1720.10">
    <property type="entry name" value="endopeptidase domain like (from Nostoc punctiforme)"/>
    <property type="match status" value="1"/>
</dbReference>
<evidence type="ECO:0000313" key="6">
    <source>
        <dbReference type="EMBL" id="QNH97015.1"/>
    </source>
</evidence>
<evidence type="ECO:0000313" key="7">
    <source>
        <dbReference type="Proteomes" id="UP000515275"/>
    </source>
</evidence>
<accession>A0A7G7YR95</accession>
<dbReference type="Pfam" id="PF00877">
    <property type="entry name" value="NLPC_P60"/>
    <property type="match status" value="1"/>
</dbReference>
<keyword evidence="7" id="KW-1185">Reference proteome</keyword>